<dbReference type="PROSITE" id="PS51206">
    <property type="entry name" value="SF3_HELICASE_1"/>
    <property type="match status" value="1"/>
</dbReference>
<dbReference type="EMBL" id="AWVF01000047">
    <property type="protein sequence ID" value="ERJ97122.1"/>
    <property type="molecule type" value="Genomic_DNA"/>
</dbReference>
<keyword evidence="7" id="KW-1185">Reference proteome</keyword>
<organism evidence="6 7">
    <name type="scientific">Ruminococcus callidus ATCC 27760</name>
    <dbReference type="NCBI Taxonomy" id="411473"/>
    <lineage>
        <taxon>Bacteria</taxon>
        <taxon>Bacillati</taxon>
        <taxon>Bacillota</taxon>
        <taxon>Clostridia</taxon>
        <taxon>Eubacteriales</taxon>
        <taxon>Oscillospiraceae</taxon>
        <taxon>Ruminococcus</taxon>
    </lineage>
</organism>
<dbReference type="PANTHER" id="PTHR35372">
    <property type="entry name" value="ATP BINDING PROTEIN-RELATED"/>
    <property type="match status" value="1"/>
</dbReference>
<gene>
    <name evidence="6" type="ORF">RUMCAL_00498</name>
</gene>
<dbReference type="Pfam" id="PF19263">
    <property type="entry name" value="DUF5906"/>
    <property type="match status" value="1"/>
</dbReference>
<reference evidence="6 7" key="1">
    <citation type="submission" date="2013-07" db="EMBL/GenBank/DDBJ databases">
        <authorList>
            <person name="Weinstock G."/>
            <person name="Sodergren E."/>
            <person name="Wylie T."/>
            <person name="Fulton L."/>
            <person name="Fulton R."/>
            <person name="Fronick C."/>
            <person name="O'Laughlin M."/>
            <person name="Godfrey J."/>
            <person name="Miner T."/>
            <person name="Herter B."/>
            <person name="Appelbaum E."/>
            <person name="Cordes M."/>
            <person name="Lek S."/>
            <person name="Wollam A."/>
            <person name="Pepin K.H."/>
            <person name="Palsikar V.B."/>
            <person name="Mitreva M."/>
            <person name="Wilson R.K."/>
        </authorList>
    </citation>
    <scope>NUCLEOTIDE SEQUENCE [LARGE SCALE GENOMIC DNA]</scope>
    <source>
        <strain evidence="6 7">ATCC 27760</strain>
    </source>
</reference>
<dbReference type="Pfam" id="PF03288">
    <property type="entry name" value="Pox_D5"/>
    <property type="match status" value="1"/>
</dbReference>
<evidence type="ECO:0000256" key="4">
    <source>
        <dbReference type="ARBA" id="ARBA00022840"/>
    </source>
</evidence>
<dbReference type="Gene3D" id="3.40.50.300">
    <property type="entry name" value="P-loop containing nucleotide triphosphate hydrolases"/>
    <property type="match status" value="1"/>
</dbReference>
<name>U2KXW7_9FIRM</name>
<dbReference type="SMART" id="SM00885">
    <property type="entry name" value="D5_N"/>
    <property type="match status" value="1"/>
</dbReference>
<dbReference type="InterPro" id="IPR014818">
    <property type="entry name" value="Phage/plasmid_primase_P4_C"/>
</dbReference>
<dbReference type="RefSeq" id="WP_021683265.1">
    <property type="nucleotide sequence ID" value="NZ_KI260474.1"/>
</dbReference>
<dbReference type="NCBIfam" id="TIGR01613">
    <property type="entry name" value="primase_Cterm"/>
    <property type="match status" value="1"/>
</dbReference>
<dbReference type="STRING" id="411473.RUMCAL_00498"/>
<evidence type="ECO:0000256" key="1">
    <source>
        <dbReference type="ARBA" id="ARBA00022741"/>
    </source>
</evidence>
<dbReference type="Gene3D" id="3.30.70.1790">
    <property type="entry name" value="RepB DNA-primase, N-terminal domain"/>
    <property type="match status" value="1"/>
</dbReference>
<dbReference type="InterPro" id="IPR045455">
    <property type="entry name" value="NrS-1_pol-like_helicase"/>
</dbReference>
<evidence type="ECO:0000313" key="7">
    <source>
        <dbReference type="Proteomes" id="UP000016662"/>
    </source>
</evidence>
<dbReference type="Pfam" id="PF16793">
    <property type="entry name" value="RepB_primase"/>
    <property type="match status" value="1"/>
</dbReference>
<evidence type="ECO:0000313" key="6">
    <source>
        <dbReference type="EMBL" id="ERJ97122.1"/>
    </source>
</evidence>
<dbReference type="PATRIC" id="fig|411473.3.peg.378"/>
<dbReference type="Pfam" id="PF08706">
    <property type="entry name" value="D5_N"/>
    <property type="match status" value="1"/>
</dbReference>
<protein>
    <submittedName>
        <fullName evidence="6">Phage/plasmid primase, P4 family domain protein</fullName>
    </submittedName>
</protein>
<keyword evidence="2" id="KW-0378">Hydrolase</keyword>
<dbReference type="SUPFAM" id="SSF52540">
    <property type="entry name" value="P-loop containing nucleoside triphosphate hydrolases"/>
    <property type="match status" value="1"/>
</dbReference>
<dbReference type="GO" id="GO:0004386">
    <property type="term" value="F:helicase activity"/>
    <property type="evidence" value="ECO:0007669"/>
    <property type="project" value="UniProtKB-KW"/>
</dbReference>
<comment type="caution">
    <text evidence="6">The sequence shown here is derived from an EMBL/GenBank/DDBJ whole genome shotgun (WGS) entry which is preliminary data.</text>
</comment>
<dbReference type="InterPro" id="IPR006500">
    <property type="entry name" value="Helicase_put_C_phage/plasmid"/>
</dbReference>
<dbReference type="eggNOG" id="COG3378">
    <property type="taxonomic scope" value="Bacteria"/>
</dbReference>
<keyword evidence="3" id="KW-0347">Helicase</keyword>
<dbReference type="PANTHER" id="PTHR35372:SF2">
    <property type="entry name" value="SF3 HELICASE DOMAIN-CONTAINING PROTEIN"/>
    <property type="match status" value="1"/>
</dbReference>
<dbReference type="HOGENOM" id="CLU_296084_0_0_9"/>
<dbReference type="OrthoDB" id="9763644at2"/>
<proteinExistence type="predicted"/>
<evidence type="ECO:0000256" key="3">
    <source>
        <dbReference type="ARBA" id="ARBA00022806"/>
    </source>
</evidence>
<keyword evidence="1" id="KW-0547">Nucleotide-binding</keyword>
<dbReference type="InterPro" id="IPR004968">
    <property type="entry name" value="DNA_primase/NTPase_C"/>
</dbReference>
<evidence type="ECO:0000259" key="5">
    <source>
        <dbReference type="PROSITE" id="PS51206"/>
    </source>
</evidence>
<dbReference type="InterPro" id="IPR027417">
    <property type="entry name" value="P-loop_NTPase"/>
</dbReference>
<dbReference type="InterPro" id="IPR039459">
    <property type="entry name" value="RepB-like_DNA_primase_dom"/>
</dbReference>
<dbReference type="Proteomes" id="UP000016662">
    <property type="component" value="Unassembled WGS sequence"/>
</dbReference>
<dbReference type="InterPro" id="IPR014015">
    <property type="entry name" value="Helicase_SF3_DNA-vir"/>
</dbReference>
<feature type="domain" description="SF3 helicase" evidence="5">
    <location>
        <begin position="547"/>
        <end position="703"/>
    </location>
</feature>
<sequence length="828" mass="95127">MNISAQDVINAIFHPDDTVCLRIFDDRKEGIFTGAKMSVEAGKFFAVESTLKEHNQKNHGIFFVVNSGGQTDDSITRINAQFVEMDDKTFEEQQTLIDAFPLPPSMVIRTRKSLHTYWFVKEAKVSLFRPIQKALVQHFGGDPACVNESRVMRLPGFYHCKKEPVLVECISFHPERRYTQEQLIERLPVSQEAEEQSKVPLHGEQKGIGIVEAECDFIKYCRDNAAVLSEHDWYAMISNLSVFEGGAAVIHQYSKPYPKYSFEETQNKIQHFLRSGTKPMTCRTIAEKGFSCPKLRSGQCSCKSPAALCFQPLSIDGIRALLLQQKVQNAVVEDLQTARNFVSEYLYNVDSVTAESMIHYDLKQHFGFKNADVKPLLALQKELYKAFQNKSETRKHRSGMEIPDWYEMTERGSKFLPGVLAEYMTQNAPVFYSAEQYYCYENGVYHSITELTARNMVRDKMLTRYTKLSQINDTEGQWKMQVQKDIRELNPNPYLINVRNGLYNVLDETLSEHTAKYLSTVQLNVRYMSDAKCPRFLQFLHESVEEDQVTLIQEMLGYFLIPVNHAQKCFIIVGKGGAGKSVLLRVLNELLLGKENVSNVAWQALSDRFKTAELFGKWANICAELPTKGIEDNGIFKALVGEDYLTVEKKNKNPFSFQPYARLLFSCNSIPKNYGDKSEGFYRRLIIVRFNHSVPEDKRDPELLEKFRCEADGIFQFALEGLRRLMQNHFHFSETQANAQELQKYREDSNSVLAFVRDCCTLQMDAEVGRMEFFARYKSYCDSCGMAPYSQQNFNNELEANFPTVVKAADRTGKRRTWRGISFSESHV</sequence>
<dbReference type="InterPro" id="IPR051620">
    <property type="entry name" value="ORF904-like_C"/>
</dbReference>
<keyword evidence="4" id="KW-0067">ATP-binding</keyword>
<dbReference type="GO" id="GO:0016787">
    <property type="term" value="F:hydrolase activity"/>
    <property type="evidence" value="ECO:0007669"/>
    <property type="project" value="UniProtKB-KW"/>
</dbReference>
<evidence type="ECO:0000256" key="2">
    <source>
        <dbReference type="ARBA" id="ARBA00022801"/>
    </source>
</evidence>
<accession>U2KXW7</accession>
<dbReference type="GO" id="GO:0005524">
    <property type="term" value="F:ATP binding"/>
    <property type="evidence" value="ECO:0007669"/>
    <property type="project" value="UniProtKB-KW"/>
</dbReference>
<dbReference type="AlphaFoldDB" id="U2KXW7"/>